<dbReference type="GO" id="GO:0070492">
    <property type="term" value="F:oligosaccharide binding"/>
    <property type="evidence" value="ECO:0007669"/>
    <property type="project" value="TreeGrafter"/>
</dbReference>
<dbReference type="AlphaFoldDB" id="A0AAD9R3D3"/>
<evidence type="ECO:0000256" key="1">
    <source>
        <dbReference type="ARBA" id="ARBA00004613"/>
    </source>
</evidence>
<evidence type="ECO:0000313" key="8">
    <source>
        <dbReference type="EMBL" id="KAK2572065.1"/>
    </source>
</evidence>
<dbReference type="GO" id="GO:0005201">
    <property type="term" value="F:extracellular matrix structural constituent"/>
    <property type="evidence" value="ECO:0007669"/>
    <property type="project" value="InterPro"/>
</dbReference>
<keyword evidence="3" id="KW-0176">Collagen</keyword>
<gene>
    <name evidence="8" type="ORF">P5673_003500</name>
</gene>
<dbReference type="NCBIfam" id="NF040941">
    <property type="entry name" value="GGGWT_bact"/>
    <property type="match status" value="1"/>
</dbReference>
<feature type="disulfide bond" evidence="5">
    <location>
        <begin position="100"/>
        <end position="109"/>
    </location>
</feature>
<dbReference type="InterPro" id="IPR000742">
    <property type="entry name" value="EGF"/>
</dbReference>
<keyword evidence="9" id="KW-1185">Reference proteome</keyword>
<dbReference type="PANTHER" id="PTHR16146:SF46">
    <property type="entry name" value="INTELECTIN-1A-RELATED"/>
    <property type="match status" value="1"/>
</dbReference>
<evidence type="ECO:0000256" key="4">
    <source>
        <dbReference type="ARBA" id="ARBA00023157"/>
    </source>
</evidence>
<dbReference type="SUPFAM" id="SSF56496">
    <property type="entry name" value="Fibrinogen C-terminal domain-like"/>
    <property type="match status" value="1"/>
</dbReference>
<comment type="subcellular location">
    <subcellularLocation>
        <location evidence="1">Secreted</location>
    </subcellularLocation>
</comment>
<organism evidence="8 9">
    <name type="scientific">Acropora cervicornis</name>
    <name type="common">Staghorn coral</name>
    <dbReference type="NCBI Taxonomy" id="6130"/>
    <lineage>
        <taxon>Eukaryota</taxon>
        <taxon>Metazoa</taxon>
        <taxon>Cnidaria</taxon>
        <taxon>Anthozoa</taxon>
        <taxon>Hexacorallia</taxon>
        <taxon>Scleractinia</taxon>
        <taxon>Astrocoeniina</taxon>
        <taxon>Acroporidae</taxon>
        <taxon>Acropora</taxon>
    </lineage>
</organism>
<proteinExistence type="predicted"/>
<evidence type="ECO:0000256" key="2">
    <source>
        <dbReference type="ARBA" id="ARBA00022525"/>
    </source>
</evidence>
<dbReference type="SUPFAM" id="SSF57196">
    <property type="entry name" value="EGF/Laminin"/>
    <property type="match status" value="1"/>
</dbReference>
<dbReference type="PROSITE" id="PS00022">
    <property type="entry name" value="EGF_1"/>
    <property type="match status" value="1"/>
</dbReference>
<dbReference type="PANTHER" id="PTHR16146">
    <property type="entry name" value="INTELECTIN"/>
    <property type="match status" value="1"/>
</dbReference>
<sequence length="339" mass="37933">MNNRYLYGHVNKSYVIESKADCEHKCYLDADCMSTNTKILHTGKFLCELSDSDHKLHPADLKFQQEFTYTATENFCVTHSCSPHGRCQTGFTNKGYHCVCSTGFTGQFCNTRVGLESTSPGKSCKHLLDSGFSVGDGEYWIDPGSFGNPLNVFCDMKTDGGGWLLVSSIVATNDSTVELSSKILYRKISEHKSNKVLITISALKELRRYLPFTQLRFHCSKKLGRTFHVATVANNTGEAVIQYFTNLTDVFPESCGSFERMSDDNSTLSVSCGEWGYNQTAHVGKWGCVRRRGGNRLNNRPAFIKGKGRWNINSLDQSCDDKGNETAVSPGDFWKIYVR</sequence>
<reference evidence="8" key="1">
    <citation type="journal article" date="2023" name="G3 (Bethesda)">
        <title>Whole genome assembly and annotation of the endangered Caribbean coral Acropora cervicornis.</title>
        <authorList>
            <person name="Selwyn J.D."/>
            <person name="Vollmer S.V."/>
        </authorList>
    </citation>
    <scope>NUCLEOTIDE SEQUENCE</scope>
    <source>
        <strain evidence="8">K2</strain>
    </source>
</reference>
<dbReference type="Gene3D" id="2.10.25.10">
    <property type="entry name" value="Laminin"/>
    <property type="match status" value="1"/>
</dbReference>
<dbReference type="EMBL" id="JARQWQ010000005">
    <property type="protein sequence ID" value="KAK2572065.1"/>
    <property type="molecule type" value="Genomic_DNA"/>
</dbReference>
<dbReference type="Proteomes" id="UP001249851">
    <property type="component" value="Unassembled WGS sequence"/>
</dbReference>
<dbReference type="GO" id="GO:0005581">
    <property type="term" value="C:collagen trimer"/>
    <property type="evidence" value="ECO:0007669"/>
    <property type="project" value="UniProtKB-KW"/>
</dbReference>
<dbReference type="Gene3D" id="2.60.120.1000">
    <property type="match status" value="1"/>
</dbReference>
<accession>A0AAD9R3D3</accession>
<comment type="caution">
    <text evidence="5">Lacks conserved residue(s) required for the propagation of feature annotation.</text>
</comment>
<feature type="domain" description="EGF-like" evidence="6">
    <location>
        <begin position="72"/>
        <end position="110"/>
    </location>
</feature>
<evidence type="ECO:0000256" key="3">
    <source>
        <dbReference type="ARBA" id="ARBA00023119"/>
    </source>
</evidence>
<evidence type="ECO:0000313" key="9">
    <source>
        <dbReference type="Proteomes" id="UP001249851"/>
    </source>
</evidence>
<reference evidence="8" key="2">
    <citation type="journal article" date="2023" name="Science">
        <title>Genomic signatures of disease resistance in endangered staghorn corals.</title>
        <authorList>
            <person name="Vollmer S.V."/>
            <person name="Selwyn J.D."/>
            <person name="Despard B.A."/>
            <person name="Roesel C.L."/>
        </authorList>
    </citation>
    <scope>NUCLEOTIDE SEQUENCE</scope>
    <source>
        <strain evidence="8">K2</strain>
    </source>
</reference>
<dbReference type="InterPro" id="IPR000885">
    <property type="entry name" value="Fib_collagen_C"/>
</dbReference>
<comment type="caution">
    <text evidence="8">The sequence shown here is derived from an EMBL/GenBank/DDBJ whole genome shotgun (WGS) entry which is preliminary data.</text>
</comment>
<dbReference type="PROSITE" id="PS01186">
    <property type="entry name" value="EGF_2"/>
    <property type="match status" value="1"/>
</dbReference>
<evidence type="ECO:0000259" key="7">
    <source>
        <dbReference type="PROSITE" id="PS51406"/>
    </source>
</evidence>
<keyword evidence="2" id="KW-0964">Secreted</keyword>
<feature type="disulfide bond" evidence="5">
    <location>
        <begin position="81"/>
        <end position="98"/>
    </location>
</feature>
<dbReference type="InterPro" id="IPR002181">
    <property type="entry name" value="Fibrinogen_a/b/g_C_dom"/>
</dbReference>
<evidence type="ECO:0000259" key="6">
    <source>
        <dbReference type="PROSITE" id="PS50026"/>
    </source>
</evidence>
<dbReference type="PROSITE" id="PS50026">
    <property type="entry name" value="EGF_3"/>
    <property type="match status" value="1"/>
</dbReference>
<evidence type="ECO:0000256" key="5">
    <source>
        <dbReference type="PROSITE-ProRule" id="PRU00076"/>
    </source>
</evidence>
<dbReference type="InterPro" id="IPR036056">
    <property type="entry name" value="Fibrinogen-like_C"/>
</dbReference>
<dbReference type="PROSITE" id="PS51406">
    <property type="entry name" value="FIBRINOGEN_C_2"/>
    <property type="match status" value="1"/>
</dbReference>
<dbReference type="CDD" id="cd00054">
    <property type="entry name" value="EGF_CA"/>
    <property type="match status" value="1"/>
</dbReference>
<feature type="domain" description="Fibrinogen C-terminal" evidence="7">
    <location>
        <begin position="115"/>
        <end position="166"/>
    </location>
</feature>
<keyword evidence="5" id="KW-0245">EGF-like domain</keyword>
<name>A0AAD9R3D3_ACRCE</name>
<keyword evidence="4 5" id="KW-1015">Disulfide bond</keyword>
<dbReference type="Pfam" id="PF01410">
    <property type="entry name" value="COLFI"/>
    <property type="match status" value="1"/>
</dbReference>
<protein>
    <submittedName>
        <fullName evidence="8">Uncharacterized protein</fullName>
    </submittedName>
</protein>
<dbReference type="GO" id="GO:0005615">
    <property type="term" value="C:extracellular space"/>
    <property type="evidence" value="ECO:0007669"/>
    <property type="project" value="TreeGrafter"/>
</dbReference>